<protein>
    <submittedName>
        <fullName evidence="2">GNAT family N-acetyltransferase</fullName>
        <ecNumber evidence="2">2.3.1.-</ecNumber>
    </submittedName>
</protein>
<gene>
    <name evidence="2" type="ORF">ACFFH7_43845</name>
</gene>
<dbReference type="EMBL" id="JBHLUD010000016">
    <property type="protein sequence ID" value="MFC0548503.1"/>
    <property type="molecule type" value="Genomic_DNA"/>
</dbReference>
<sequence length="271" mass="28445">MELPIALAERTEIQAYADFVGGAPEAVRQQLGIAVKRVGSATALAIRGDSTRFLNRAGGFGGDTPVTADAVAEICDFYREQGVTAASVLIAPSELPADWVAIAAKLGLVEGATFVKLGYEVGRVLDAPADGLRVELVDPTRAGEWAAVMMSTYGMTDEGMVGMGAAAVGRPNWGNYAAFDGDRIIAIASLYVNGECGDMFGAATLPDARGRGAQSALLAARAHAAAAEGCQWLVAETGAEQPGQHNSSLHNMLRAGFRPLYERTTWVWRVS</sequence>
<dbReference type="GO" id="GO:0016746">
    <property type="term" value="F:acyltransferase activity"/>
    <property type="evidence" value="ECO:0007669"/>
    <property type="project" value="UniProtKB-KW"/>
</dbReference>
<dbReference type="PROSITE" id="PS51186">
    <property type="entry name" value="GNAT"/>
    <property type="match status" value="1"/>
</dbReference>
<feature type="domain" description="N-acetyltransferase" evidence="1">
    <location>
        <begin position="132"/>
        <end position="271"/>
    </location>
</feature>
<evidence type="ECO:0000313" key="3">
    <source>
        <dbReference type="Proteomes" id="UP001589810"/>
    </source>
</evidence>
<keyword evidence="3" id="KW-1185">Reference proteome</keyword>
<proteinExistence type="predicted"/>
<accession>A0ABV6N7I4</accession>
<keyword evidence="2" id="KW-0808">Transferase</keyword>
<dbReference type="Gene3D" id="3.40.630.30">
    <property type="match status" value="1"/>
</dbReference>
<evidence type="ECO:0000313" key="2">
    <source>
        <dbReference type="EMBL" id="MFC0548503.1"/>
    </source>
</evidence>
<dbReference type="EC" id="2.3.1.-" evidence="2"/>
<comment type="caution">
    <text evidence="2">The sequence shown here is derived from an EMBL/GenBank/DDBJ whole genome shotgun (WGS) entry which is preliminary data.</text>
</comment>
<reference evidence="2 3" key="1">
    <citation type="submission" date="2024-09" db="EMBL/GenBank/DDBJ databases">
        <authorList>
            <person name="Sun Q."/>
            <person name="Mori K."/>
        </authorList>
    </citation>
    <scope>NUCLEOTIDE SEQUENCE [LARGE SCALE GENOMIC DNA]</scope>
    <source>
        <strain evidence="2 3">TBRC 1432</strain>
    </source>
</reference>
<organism evidence="2 3">
    <name type="scientific">Kutzneria chonburiensis</name>
    <dbReference type="NCBI Taxonomy" id="1483604"/>
    <lineage>
        <taxon>Bacteria</taxon>
        <taxon>Bacillati</taxon>
        <taxon>Actinomycetota</taxon>
        <taxon>Actinomycetes</taxon>
        <taxon>Pseudonocardiales</taxon>
        <taxon>Pseudonocardiaceae</taxon>
        <taxon>Kutzneria</taxon>
    </lineage>
</organism>
<dbReference type="Pfam" id="PF00583">
    <property type="entry name" value="Acetyltransf_1"/>
    <property type="match status" value="1"/>
</dbReference>
<evidence type="ECO:0000259" key="1">
    <source>
        <dbReference type="PROSITE" id="PS51186"/>
    </source>
</evidence>
<dbReference type="SUPFAM" id="SSF55729">
    <property type="entry name" value="Acyl-CoA N-acyltransferases (Nat)"/>
    <property type="match status" value="1"/>
</dbReference>
<dbReference type="Proteomes" id="UP001589810">
    <property type="component" value="Unassembled WGS sequence"/>
</dbReference>
<name>A0ABV6N7I4_9PSEU</name>
<dbReference type="InterPro" id="IPR016181">
    <property type="entry name" value="Acyl_CoA_acyltransferase"/>
</dbReference>
<dbReference type="RefSeq" id="WP_273943922.1">
    <property type="nucleotide sequence ID" value="NZ_CP097263.1"/>
</dbReference>
<keyword evidence="2" id="KW-0012">Acyltransferase</keyword>
<dbReference type="InterPro" id="IPR000182">
    <property type="entry name" value="GNAT_dom"/>
</dbReference>